<dbReference type="Proteomes" id="UP001320843">
    <property type="component" value="Unassembled WGS sequence"/>
</dbReference>
<name>A0ABT3DW39_9XANT</name>
<dbReference type="PANTHER" id="PTHR38459:SF1">
    <property type="entry name" value="PROPHAGE BACTOPRENOL-LINKED GLUCOSE TRANSLOCASE HOMOLOG"/>
    <property type="match status" value="1"/>
</dbReference>
<evidence type="ECO:0000256" key="1">
    <source>
        <dbReference type="ARBA" id="ARBA00004141"/>
    </source>
</evidence>
<keyword evidence="4 6" id="KW-1133">Transmembrane helix</keyword>
<gene>
    <name evidence="8" type="ORF">NB700_002050</name>
</gene>
<feature type="domain" description="GtrA/DPMS transmembrane" evidence="7">
    <location>
        <begin position="19"/>
        <end position="135"/>
    </location>
</feature>
<keyword evidence="9" id="KW-1185">Reference proteome</keyword>
<reference evidence="8 9" key="1">
    <citation type="submission" date="2022-06" db="EMBL/GenBank/DDBJ databases">
        <title>Dynamics of rice microbiomes reveals core vertical transmitted seed endophytes.</title>
        <authorList>
            <person name="Liao K."/>
            <person name="Zhang X."/>
        </authorList>
    </citation>
    <scope>NUCLEOTIDE SEQUENCE [LARGE SCALE GENOMIC DNA]</scope>
    <source>
        <strain evidence="8 9">YT10-10-1</strain>
    </source>
</reference>
<feature type="transmembrane region" description="Helical" evidence="6">
    <location>
        <begin position="46"/>
        <end position="64"/>
    </location>
</feature>
<evidence type="ECO:0000256" key="2">
    <source>
        <dbReference type="ARBA" id="ARBA00009399"/>
    </source>
</evidence>
<keyword evidence="5 6" id="KW-0472">Membrane</keyword>
<dbReference type="Pfam" id="PF04138">
    <property type="entry name" value="GtrA_DPMS_TM"/>
    <property type="match status" value="1"/>
</dbReference>
<evidence type="ECO:0000313" key="9">
    <source>
        <dbReference type="Proteomes" id="UP001320843"/>
    </source>
</evidence>
<comment type="similarity">
    <text evidence="2">Belongs to the GtrA family.</text>
</comment>
<feature type="transmembrane region" description="Helical" evidence="6">
    <location>
        <begin position="85"/>
        <end position="107"/>
    </location>
</feature>
<dbReference type="PANTHER" id="PTHR38459">
    <property type="entry name" value="PROPHAGE BACTOPRENOL-LINKED GLUCOSE TRANSLOCASE HOMOLOG"/>
    <property type="match status" value="1"/>
</dbReference>
<evidence type="ECO:0000256" key="3">
    <source>
        <dbReference type="ARBA" id="ARBA00022692"/>
    </source>
</evidence>
<comment type="caution">
    <text evidence="8">The sequence shown here is derived from an EMBL/GenBank/DDBJ whole genome shotgun (WGS) entry which is preliminary data.</text>
</comment>
<proteinExistence type="inferred from homology"/>
<evidence type="ECO:0000256" key="4">
    <source>
        <dbReference type="ARBA" id="ARBA00022989"/>
    </source>
</evidence>
<protein>
    <recommendedName>
        <fullName evidence="7">GtrA/DPMS transmembrane domain-containing protein</fullName>
    </recommendedName>
</protein>
<dbReference type="InterPro" id="IPR007267">
    <property type="entry name" value="GtrA_DPMS_TM"/>
</dbReference>
<comment type="subcellular location">
    <subcellularLocation>
        <location evidence="1">Membrane</location>
        <topology evidence="1">Multi-pass membrane protein</topology>
    </subcellularLocation>
</comment>
<evidence type="ECO:0000256" key="6">
    <source>
        <dbReference type="SAM" id="Phobius"/>
    </source>
</evidence>
<feature type="transmembrane region" description="Helical" evidence="6">
    <location>
        <begin position="20"/>
        <end position="40"/>
    </location>
</feature>
<sequence>MRDRLILRMFMGLLRQGSQFLLIGLLQLLVDWSVFVAATAAGMPTVPGNVLGRVCGALLGFWLNGRITFASDDAARLGWRRFGRFMAMWLVLTALSTWLVALCAHALGLRLAWLAKPLVEGMLAVVSFFLGRQLVYR</sequence>
<feature type="transmembrane region" description="Helical" evidence="6">
    <location>
        <begin position="113"/>
        <end position="131"/>
    </location>
</feature>
<keyword evidence="3 6" id="KW-0812">Transmembrane</keyword>
<accession>A0ABT3DW39</accession>
<dbReference type="InterPro" id="IPR051401">
    <property type="entry name" value="GtrA_CellWall_Glycosyl"/>
</dbReference>
<evidence type="ECO:0000313" key="8">
    <source>
        <dbReference type="EMBL" id="MCW0399494.1"/>
    </source>
</evidence>
<evidence type="ECO:0000256" key="5">
    <source>
        <dbReference type="ARBA" id="ARBA00023136"/>
    </source>
</evidence>
<dbReference type="EMBL" id="JANFWR010000012">
    <property type="protein sequence ID" value="MCW0399494.1"/>
    <property type="molecule type" value="Genomic_DNA"/>
</dbReference>
<organism evidence="8 9">
    <name type="scientific">Xanthomonas sacchari</name>
    <dbReference type="NCBI Taxonomy" id="56458"/>
    <lineage>
        <taxon>Bacteria</taxon>
        <taxon>Pseudomonadati</taxon>
        <taxon>Pseudomonadota</taxon>
        <taxon>Gammaproteobacteria</taxon>
        <taxon>Lysobacterales</taxon>
        <taxon>Lysobacteraceae</taxon>
        <taxon>Xanthomonas</taxon>
    </lineage>
</organism>
<evidence type="ECO:0000259" key="7">
    <source>
        <dbReference type="Pfam" id="PF04138"/>
    </source>
</evidence>